<dbReference type="FunFam" id="1.10.486.10:FF:000003">
    <property type="entry name" value="ATP-dependent DNA helicase"/>
    <property type="match status" value="1"/>
</dbReference>
<dbReference type="GO" id="GO:0005829">
    <property type="term" value="C:cytosol"/>
    <property type="evidence" value="ECO:0007669"/>
    <property type="project" value="TreeGrafter"/>
</dbReference>
<dbReference type="PANTHER" id="PTHR11070">
    <property type="entry name" value="UVRD / RECB / PCRA DNA HELICASE FAMILY MEMBER"/>
    <property type="match status" value="1"/>
</dbReference>
<dbReference type="Gene3D" id="3.40.50.300">
    <property type="entry name" value="P-loop containing nucleotide triphosphate hydrolases"/>
    <property type="match status" value="2"/>
</dbReference>
<dbReference type="NCBIfam" id="TIGR01073">
    <property type="entry name" value="pcrA"/>
    <property type="match status" value="1"/>
</dbReference>
<dbReference type="CDD" id="cd18807">
    <property type="entry name" value="SF1_C_UvrD"/>
    <property type="match status" value="1"/>
</dbReference>
<dbReference type="PANTHER" id="PTHR11070:SF2">
    <property type="entry name" value="ATP-DEPENDENT DNA HELICASE SRS2"/>
    <property type="match status" value="1"/>
</dbReference>
<dbReference type="InterPro" id="IPR005751">
    <property type="entry name" value="ATP-dep_DNA_helicase_PcrA"/>
</dbReference>
<comment type="catalytic activity">
    <reaction evidence="9 11">
        <text>ATP + H2O = ADP + phosphate + H(+)</text>
        <dbReference type="Rhea" id="RHEA:13065"/>
        <dbReference type="ChEBI" id="CHEBI:15377"/>
        <dbReference type="ChEBI" id="CHEBI:15378"/>
        <dbReference type="ChEBI" id="CHEBI:30616"/>
        <dbReference type="ChEBI" id="CHEBI:43474"/>
        <dbReference type="ChEBI" id="CHEBI:456216"/>
        <dbReference type="EC" id="5.6.2.4"/>
    </reaction>
</comment>
<dbReference type="GO" id="GO:0000725">
    <property type="term" value="P:recombinational repair"/>
    <property type="evidence" value="ECO:0007669"/>
    <property type="project" value="TreeGrafter"/>
</dbReference>
<dbReference type="CDD" id="cd17932">
    <property type="entry name" value="DEXQc_UvrD"/>
    <property type="match status" value="1"/>
</dbReference>
<dbReference type="InterPro" id="IPR000212">
    <property type="entry name" value="DNA_helicase_UvrD/REP"/>
</dbReference>
<dbReference type="GO" id="GO:0033202">
    <property type="term" value="C:DNA helicase complex"/>
    <property type="evidence" value="ECO:0007669"/>
    <property type="project" value="TreeGrafter"/>
</dbReference>
<dbReference type="InterPro" id="IPR014016">
    <property type="entry name" value="UvrD-like_ATP-bd"/>
</dbReference>
<dbReference type="FunFam" id="1.10.10.160:FF:000001">
    <property type="entry name" value="ATP-dependent DNA helicase"/>
    <property type="match status" value="1"/>
</dbReference>
<dbReference type="GO" id="GO:0006260">
    <property type="term" value="P:DNA replication"/>
    <property type="evidence" value="ECO:0007669"/>
    <property type="project" value="InterPro"/>
</dbReference>
<feature type="binding site" evidence="10">
    <location>
        <begin position="57"/>
        <end position="64"/>
    </location>
    <ligand>
        <name>ATP</name>
        <dbReference type="ChEBI" id="CHEBI:30616"/>
    </ligand>
</feature>
<keyword evidence="7" id="KW-0413">Isomerase</keyword>
<keyword evidence="3 10" id="KW-0378">Hydrolase</keyword>
<evidence type="ECO:0000256" key="7">
    <source>
        <dbReference type="ARBA" id="ARBA00023235"/>
    </source>
</evidence>
<evidence type="ECO:0000259" key="13">
    <source>
        <dbReference type="PROSITE" id="PS51198"/>
    </source>
</evidence>
<evidence type="ECO:0000256" key="6">
    <source>
        <dbReference type="ARBA" id="ARBA00023125"/>
    </source>
</evidence>
<dbReference type="PROSITE" id="PS51198">
    <property type="entry name" value="UVRD_HELICASE_ATP_BIND"/>
    <property type="match status" value="1"/>
</dbReference>
<evidence type="ECO:0000259" key="14">
    <source>
        <dbReference type="PROSITE" id="PS51217"/>
    </source>
</evidence>
<name>S9UBP1_PAEAL</name>
<evidence type="ECO:0000256" key="12">
    <source>
        <dbReference type="SAM" id="MobiDB-lite"/>
    </source>
</evidence>
<dbReference type="GO" id="GO:0005524">
    <property type="term" value="F:ATP binding"/>
    <property type="evidence" value="ECO:0007669"/>
    <property type="project" value="UniProtKB-UniRule"/>
</dbReference>
<dbReference type="GO" id="GO:0009314">
    <property type="term" value="P:response to radiation"/>
    <property type="evidence" value="ECO:0007669"/>
    <property type="project" value="UniProtKB-ARBA"/>
</dbReference>
<comment type="caution">
    <text evidence="15">The sequence shown here is derived from an EMBL/GenBank/DDBJ whole genome shotgun (WGS) entry which is preliminary data.</text>
</comment>
<evidence type="ECO:0000313" key="15">
    <source>
        <dbReference type="EMBL" id="EPY07890.1"/>
    </source>
</evidence>
<dbReference type="Pfam" id="PF13361">
    <property type="entry name" value="UvrD_C"/>
    <property type="match status" value="1"/>
</dbReference>
<dbReference type="Gene3D" id="1.10.486.10">
    <property type="entry name" value="PCRA, domain 4"/>
    <property type="match status" value="1"/>
</dbReference>
<protein>
    <recommendedName>
        <fullName evidence="11">ATP-dependent DNA helicase</fullName>
        <ecNumber evidence="11">5.6.2.4</ecNumber>
    </recommendedName>
</protein>
<dbReference type="SUPFAM" id="SSF52540">
    <property type="entry name" value="P-loop containing nucleoside triphosphate hydrolases"/>
    <property type="match status" value="1"/>
</dbReference>
<dbReference type="GO" id="GO:0043138">
    <property type="term" value="F:3'-5' DNA helicase activity"/>
    <property type="evidence" value="ECO:0007669"/>
    <property type="project" value="UniProtKB-EC"/>
</dbReference>
<dbReference type="InterPro" id="IPR013986">
    <property type="entry name" value="DExx_box_DNA_helicase_dom_sf"/>
</dbReference>
<accession>S9UBP1</accession>
<keyword evidence="6 11" id="KW-0238">DNA-binding</keyword>
<feature type="domain" description="UvrD-like helicase C-terminal" evidence="14">
    <location>
        <begin position="316"/>
        <end position="594"/>
    </location>
</feature>
<gene>
    <name evidence="15" type="ORF">PAALTS15_06589</name>
</gene>
<dbReference type="PATRIC" id="fig|1117108.3.peg.1355"/>
<dbReference type="InterPro" id="IPR027417">
    <property type="entry name" value="P-loop_NTPase"/>
</dbReference>
<evidence type="ECO:0000256" key="1">
    <source>
        <dbReference type="ARBA" id="ARBA00009922"/>
    </source>
</evidence>
<dbReference type="Gene3D" id="1.10.10.160">
    <property type="match status" value="1"/>
</dbReference>
<keyword evidence="4 10" id="KW-0347">Helicase</keyword>
<evidence type="ECO:0000256" key="4">
    <source>
        <dbReference type="ARBA" id="ARBA00022806"/>
    </source>
</evidence>
<dbReference type="Pfam" id="PF00580">
    <property type="entry name" value="UvrD-helicase"/>
    <property type="match status" value="1"/>
</dbReference>
<dbReference type="eggNOG" id="COG0210">
    <property type="taxonomic scope" value="Bacteria"/>
</dbReference>
<evidence type="ECO:0000256" key="9">
    <source>
        <dbReference type="ARBA" id="ARBA00048988"/>
    </source>
</evidence>
<keyword evidence="2 10" id="KW-0547">Nucleotide-binding</keyword>
<dbReference type="RefSeq" id="WP_021258795.1">
    <property type="nucleotide sequence ID" value="NZ_ATMT01000028.1"/>
</dbReference>
<dbReference type="Proteomes" id="UP000015344">
    <property type="component" value="Unassembled WGS sequence"/>
</dbReference>
<dbReference type="GO" id="GO:0016887">
    <property type="term" value="F:ATP hydrolysis activity"/>
    <property type="evidence" value="ECO:0007669"/>
    <property type="project" value="RHEA"/>
</dbReference>
<dbReference type="EMBL" id="ATMT01000028">
    <property type="protein sequence ID" value="EPY07890.1"/>
    <property type="molecule type" value="Genomic_DNA"/>
</dbReference>
<evidence type="ECO:0000256" key="3">
    <source>
        <dbReference type="ARBA" id="ARBA00022801"/>
    </source>
</evidence>
<feature type="domain" description="UvrD-like helicase ATP-binding" evidence="13">
    <location>
        <begin position="36"/>
        <end position="315"/>
    </location>
</feature>
<evidence type="ECO:0000256" key="8">
    <source>
        <dbReference type="ARBA" id="ARBA00034617"/>
    </source>
</evidence>
<dbReference type="AlphaFoldDB" id="S9UBP1"/>
<evidence type="ECO:0000256" key="2">
    <source>
        <dbReference type="ARBA" id="ARBA00022741"/>
    </source>
</evidence>
<comment type="catalytic activity">
    <reaction evidence="8">
        <text>Couples ATP hydrolysis with the unwinding of duplex DNA by translocating in the 3'-5' direction.</text>
        <dbReference type="EC" id="5.6.2.4"/>
    </reaction>
</comment>
<feature type="region of interest" description="Disordered" evidence="12">
    <location>
        <begin position="705"/>
        <end position="740"/>
    </location>
</feature>
<dbReference type="GO" id="GO:0003677">
    <property type="term" value="F:DNA binding"/>
    <property type="evidence" value="ECO:0007669"/>
    <property type="project" value="UniProtKB-KW"/>
</dbReference>
<evidence type="ECO:0000313" key="16">
    <source>
        <dbReference type="Proteomes" id="UP000015344"/>
    </source>
</evidence>
<evidence type="ECO:0000256" key="10">
    <source>
        <dbReference type="PROSITE-ProRule" id="PRU00560"/>
    </source>
</evidence>
<comment type="similarity">
    <text evidence="1 11">Belongs to the helicase family. UvrD subfamily.</text>
</comment>
<keyword evidence="5 10" id="KW-0067">ATP-binding</keyword>
<reference evidence="15 16" key="1">
    <citation type="submission" date="2013-05" db="EMBL/GenBank/DDBJ databases">
        <authorList>
            <person name="Strain E.A."/>
            <person name="Brown E."/>
            <person name="Allard M.W."/>
            <person name="Luo Y.L."/>
        </authorList>
    </citation>
    <scope>NUCLEOTIDE SEQUENCE [LARGE SCALE GENOMIC DNA]</scope>
    <source>
        <strain evidence="15 16">TS-15</strain>
    </source>
</reference>
<evidence type="ECO:0000256" key="11">
    <source>
        <dbReference type="RuleBase" id="RU364053"/>
    </source>
</evidence>
<sequence length="812" mass="90181">MFDFLRPDSNGNSNSNTNSNVYGGYGASIDIQGAIKRLNPEQRRAVETTEGPLLIMAGAGSGKTRVLTHRIAYLIATRKAPPWSILAITFTNKAAREMQERVSKLVGPDGRDIWVSTFHSMCVRILRKDIERIGFTSNFTILDSGDQLSVIRGCMKELNLDTKKFDPRAVQAAISTAKNELLTPSRFEQKIGDHFDGIVAKVYTMYQKRLKSNNSLDFDDLIMSTIQLFKDVPEVLDFYQKKFKYIHVDEYQDTNRAQYMLCRMLADQHQNICVVGDSDQSIYRWRGADITNILNFEGDYPKATTIMLEQNYRSTSNILNAANGVIKLNTGRKPKKLWTESGEGEKIKLYQADTEHDEGYFVTSEIKQNHMANKHYADHAILYRTNAQSRVIEEILIKSDIPYQIVGGVKFYDRKEIKDLLAYLRLISNMDDDISLERVVNVPKRGIGATTMNKLAEAAATRGVSMMKVIADMDALDISPKTKGALREFRAIIDNLNHMVEYLSVTELTEKMLELSEYKLELQRENTLESKARLENIDEFLSVTQEFEQRNEDKSLISFLTDLALIADIDSMNDEEGNEEEDAVILMTMHSAKGLEFPVVFIIGMEEGVFPHSRAFSDNEELEEERRLAYVGITRAEKQLFLTCARTRTLFGRTNANPPSRFLQEIPDEVKEDATPEGTRYGRIDRYGRNAASASYGGRGLGYSGGGGGAQAPGTKGIGSSAQTGWRASGGAGAGASSGSSVTVTSAAEKVKQAGAQPGDYQPGDKVSHAKWGVGVIVSVKGEGADTELQIAFPAPVGVKRLLAAFAPINKV</sequence>
<organism evidence="15 16">
    <name type="scientific">Paenibacillus alvei TS-15</name>
    <dbReference type="NCBI Taxonomy" id="1117108"/>
    <lineage>
        <taxon>Bacteria</taxon>
        <taxon>Bacillati</taxon>
        <taxon>Bacillota</taxon>
        <taxon>Bacilli</taxon>
        <taxon>Bacillales</taxon>
        <taxon>Paenibacillaceae</taxon>
        <taxon>Paenibacillus</taxon>
    </lineage>
</organism>
<dbReference type="PROSITE" id="PS51217">
    <property type="entry name" value="UVRD_HELICASE_CTER"/>
    <property type="match status" value="1"/>
</dbReference>
<proteinExistence type="inferred from homology"/>
<dbReference type="InterPro" id="IPR014017">
    <property type="entry name" value="DNA_helicase_UvrD-like_C"/>
</dbReference>
<dbReference type="EC" id="5.6.2.4" evidence="11"/>
<evidence type="ECO:0000256" key="5">
    <source>
        <dbReference type="ARBA" id="ARBA00022840"/>
    </source>
</evidence>
<dbReference type="Pfam" id="PF21196">
    <property type="entry name" value="PcrA_UvrD_tudor"/>
    <property type="match status" value="1"/>
</dbReference>